<dbReference type="Proteomes" id="UP000553957">
    <property type="component" value="Unassembled WGS sequence"/>
</dbReference>
<evidence type="ECO:0000259" key="2">
    <source>
        <dbReference type="Pfam" id="PF01243"/>
    </source>
</evidence>
<feature type="domain" description="Pyridoxamine 5'-phosphate oxidase N-terminal" evidence="2">
    <location>
        <begin position="2"/>
        <end position="120"/>
    </location>
</feature>
<dbReference type="Pfam" id="PF01243">
    <property type="entry name" value="PNPOx_N"/>
    <property type="match status" value="1"/>
</dbReference>
<protein>
    <submittedName>
        <fullName evidence="3">PPOX class probable F420-dependent enzyme</fullName>
    </submittedName>
    <submittedName>
        <fullName evidence="4">TIGR03618 family F420-dependent PPOX class oxidoreductase</fullName>
    </submittedName>
</protein>
<dbReference type="EMBL" id="JABJRC010000001">
    <property type="protein sequence ID" value="NOL39268.1"/>
    <property type="molecule type" value="Genomic_DNA"/>
</dbReference>
<dbReference type="PANTHER" id="PTHR35176">
    <property type="entry name" value="HEME OXYGENASE HI_0854-RELATED"/>
    <property type="match status" value="1"/>
</dbReference>
<reference evidence="4 5" key="1">
    <citation type="submission" date="2020-05" db="EMBL/GenBank/DDBJ databases">
        <title>Genome sequence of Kribbella sandramycini ATCC 39419.</title>
        <authorList>
            <person name="Maclea K.S."/>
            <person name="Fair J.L."/>
        </authorList>
    </citation>
    <scope>NUCLEOTIDE SEQUENCE [LARGE SCALE GENOMIC DNA]</scope>
    <source>
        <strain evidence="4 5">ATCC 39419</strain>
    </source>
</reference>
<comment type="caution">
    <text evidence="4">The sequence shown here is derived from an EMBL/GenBank/DDBJ whole genome shotgun (WGS) entry which is preliminary data.</text>
</comment>
<dbReference type="InterPro" id="IPR011576">
    <property type="entry name" value="Pyridox_Oxase_N"/>
</dbReference>
<dbReference type="InterPro" id="IPR052019">
    <property type="entry name" value="F420H2_bilvrd_red/Heme_oxyg"/>
</dbReference>
<evidence type="ECO:0000313" key="4">
    <source>
        <dbReference type="EMBL" id="NOL39268.1"/>
    </source>
</evidence>
<dbReference type="AlphaFoldDB" id="A0A7Y4KVA4"/>
<evidence type="ECO:0000313" key="3">
    <source>
        <dbReference type="EMBL" id="MBB6568138.1"/>
    </source>
</evidence>
<dbReference type="NCBIfam" id="TIGR03618">
    <property type="entry name" value="Rv1155_F420"/>
    <property type="match status" value="1"/>
</dbReference>
<keyword evidence="5" id="KW-1185">Reference proteome</keyword>
<dbReference type="GO" id="GO:0070967">
    <property type="term" value="F:coenzyme F420 binding"/>
    <property type="evidence" value="ECO:0007669"/>
    <property type="project" value="TreeGrafter"/>
</dbReference>
<dbReference type="PANTHER" id="PTHR35176:SF6">
    <property type="entry name" value="HEME OXYGENASE HI_0854-RELATED"/>
    <property type="match status" value="1"/>
</dbReference>
<dbReference type="EMBL" id="JACHKF010000001">
    <property type="protein sequence ID" value="MBB6568138.1"/>
    <property type="molecule type" value="Genomic_DNA"/>
</dbReference>
<accession>A0A7Y4KVA4</accession>
<sequence>MLDPAVRSVLDAASFAHLATVGPDGAPHSAPVYIGARGEQVVFFTGPNTRKARNLQADPRVAVSIVPAGKWWEPIVLRGQVVERIEGDDAWAIIDELSAKYTDEPYPRDDARVVFVVEPEYQKVGIG</sequence>
<keyword evidence="1" id="KW-0560">Oxidoreductase</keyword>
<organism evidence="4 5">
    <name type="scientific">Kribbella sandramycini</name>
    <dbReference type="NCBI Taxonomy" id="60450"/>
    <lineage>
        <taxon>Bacteria</taxon>
        <taxon>Bacillati</taxon>
        <taxon>Actinomycetota</taxon>
        <taxon>Actinomycetes</taxon>
        <taxon>Propionibacteriales</taxon>
        <taxon>Kribbellaceae</taxon>
        <taxon>Kribbella</taxon>
    </lineage>
</organism>
<evidence type="ECO:0000313" key="6">
    <source>
        <dbReference type="Proteomes" id="UP000553957"/>
    </source>
</evidence>
<reference evidence="3 6" key="2">
    <citation type="submission" date="2020-08" db="EMBL/GenBank/DDBJ databases">
        <title>Sequencing the genomes of 1000 actinobacteria strains.</title>
        <authorList>
            <person name="Klenk H.-P."/>
        </authorList>
    </citation>
    <scope>NUCLEOTIDE SEQUENCE [LARGE SCALE GENOMIC DNA]</scope>
    <source>
        <strain evidence="3 6">DSM 15626</strain>
    </source>
</reference>
<dbReference type="Gene3D" id="2.30.110.10">
    <property type="entry name" value="Electron Transport, Fmn-binding Protein, Chain A"/>
    <property type="match status" value="1"/>
</dbReference>
<dbReference type="InterPro" id="IPR019920">
    <property type="entry name" value="F420-binding_dom_put"/>
</dbReference>
<dbReference type="InterPro" id="IPR012349">
    <property type="entry name" value="Split_barrel_FMN-bd"/>
</dbReference>
<gene>
    <name evidence="3" type="ORF">HNR71_003775</name>
    <name evidence="4" type="ORF">HPO96_03325</name>
</gene>
<dbReference type="RefSeq" id="WP_171670870.1">
    <property type="nucleotide sequence ID" value="NZ_BAAAGT010000003.1"/>
</dbReference>
<dbReference type="GO" id="GO:0016627">
    <property type="term" value="F:oxidoreductase activity, acting on the CH-CH group of donors"/>
    <property type="evidence" value="ECO:0007669"/>
    <property type="project" value="TreeGrafter"/>
</dbReference>
<dbReference type="Proteomes" id="UP000534306">
    <property type="component" value="Unassembled WGS sequence"/>
</dbReference>
<dbReference type="GO" id="GO:0005829">
    <property type="term" value="C:cytosol"/>
    <property type="evidence" value="ECO:0007669"/>
    <property type="project" value="TreeGrafter"/>
</dbReference>
<proteinExistence type="predicted"/>
<evidence type="ECO:0000256" key="1">
    <source>
        <dbReference type="ARBA" id="ARBA00023002"/>
    </source>
</evidence>
<name>A0A7Y4KVA4_9ACTN</name>
<dbReference type="SUPFAM" id="SSF50475">
    <property type="entry name" value="FMN-binding split barrel"/>
    <property type="match status" value="1"/>
</dbReference>
<evidence type="ECO:0000313" key="5">
    <source>
        <dbReference type="Proteomes" id="UP000534306"/>
    </source>
</evidence>